<feature type="domain" description="EF-hand" evidence="12">
    <location>
        <begin position="693"/>
        <end position="728"/>
    </location>
</feature>
<dbReference type="GO" id="GO:0140359">
    <property type="term" value="F:ABC-type transporter activity"/>
    <property type="evidence" value="ECO:0007669"/>
    <property type="project" value="InterPro"/>
</dbReference>
<dbReference type="GO" id="GO:0005524">
    <property type="term" value="F:ATP binding"/>
    <property type="evidence" value="ECO:0007669"/>
    <property type="project" value="UniProtKB-KW"/>
</dbReference>
<protein>
    <submittedName>
        <fullName evidence="14">Uncharacterized protein</fullName>
    </submittedName>
</protein>
<dbReference type="Gene3D" id="1.10.238.10">
    <property type="entry name" value="EF-hand"/>
    <property type="match status" value="1"/>
</dbReference>
<comment type="similarity">
    <text evidence="2">Belongs to the ABC transporter superfamily. ABCG family. Eye pigment precursor importer (TC 3.A.1.204) subfamily.</text>
</comment>
<dbReference type="EMBL" id="JALJOR010000020">
    <property type="protein sequence ID" value="KAK9803611.1"/>
    <property type="molecule type" value="Genomic_DNA"/>
</dbReference>
<dbReference type="Gene3D" id="3.40.50.300">
    <property type="entry name" value="P-loop containing nucleotide triphosphate hydrolases"/>
    <property type="match status" value="1"/>
</dbReference>
<dbReference type="PANTHER" id="PTHR48041">
    <property type="entry name" value="ABC TRANSPORTER G FAMILY MEMBER 28"/>
    <property type="match status" value="1"/>
</dbReference>
<feature type="region of interest" description="Disordered" evidence="9">
    <location>
        <begin position="761"/>
        <end position="839"/>
    </location>
</feature>
<keyword evidence="4 10" id="KW-0812">Transmembrane</keyword>
<keyword evidence="11" id="KW-0732">Signal</keyword>
<feature type="transmembrane region" description="Helical" evidence="10">
    <location>
        <begin position="1072"/>
        <end position="1093"/>
    </location>
</feature>
<evidence type="ECO:0000313" key="14">
    <source>
        <dbReference type="EMBL" id="KAK9803611.1"/>
    </source>
</evidence>
<evidence type="ECO:0000256" key="4">
    <source>
        <dbReference type="ARBA" id="ARBA00022692"/>
    </source>
</evidence>
<evidence type="ECO:0000256" key="3">
    <source>
        <dbReference type="ARBA" id="ARBA00022448"/>
    </source>
</evidence>
<evidence type="ECO:0000256" key="6">
    <source>
        <dbReference type="ARBA" id="ARBA00022840"/>
    </source>
</evidence>
<dbReference type="InterPro" id="IPR017871">
    <property type="entry name" value="ABC_transporter-like_CS"/>
</dbReference>
<dbReference type="GO" id="GO:0016887">
    <property type="term" value="F:ATP hydrolysis activity"/>
    <property type="evidence" value="ECO:0007669"/>
    <property type="project" value="InterPro"/>
</dbReference>
<evidence type="ECO:0000256" key="5">
    <source>
        <dbReference type="ARBA" id="ARBA00022741"/>
    </source>
</evidence>
<feature type="transmembrane region" description="Helical" evidence="10">
    <location>
        <begin position="970"/>
        <end position="990"/>
    </location>
</feature>
<feature type="compositionally biased region" description="Low complexity" evidence="9">
    <location>
        <begin position="785"/>
        <end position="811"/>
    </location>
</feature>
<keyword evidence="15" id="KW-1185">Reference proteome</keyword>
<feature type="transmembrane region" description="Helical" evidence="10">
    <location>
        <begin position="1100"/>
        <end position="1117"/>
    </location>
</feature>
<reference evidence="14 15" key="1">
    <citation type="journal article" date="2024" name="Nat. Commun.">
        <title>Phylogenomics reveals the evolutionary origins of lichenization in chlorophyte algae.</title>
        <authorList>
            <person name="Puginier C."/>
            <person name="Libourel C."/>
            <person name="Otte J."/>
            <person name="Skaloud P."/>
            <person name="Haon M."/>
            <person name="Grisel S."/>
            <person name="Petersen M."/>
            <person name="Berrin J.G."/>
            <person name="Delaux P.M."/>
            <person name="Dal Grande F."/>
            <person name="Keller J."/>
        </authorList>
    </citation>
    <scope>NUCLEOTIDE SEQUENCE [LARGE SCALE GENOMIC DNA]</scope>
    <source>
        <strain evidence="14 15">SAG 2043</strain>
    </source>
</reference>
<dbReference type="FunFam" id="3.40.50.300:FF:000367">
    <property type="entry name" value="ABC transporter G family member 24"/>
    <property type="match status" value="1"/>
</dbReference>
<keyword evidence="8 10" id="KW-0472">Membrane</keyword>
<dbReference type="Proteomes" id="UP001489004">
    <property type="component" value="Unassembled WGS sequence"/>
</dbReference>
<feature type="region of interest" description="Disordered" evidence="9">
    <location>
        <begin position="612"/>
        <end position="688"/>
    </location>
</feature>
<comment type="subcellular location">
    <subcellularLocation>
        <location evidence="1">Membrane</location>
        <topology evidence="1">Multi-pass membrane protein</topology>
    </subcellularLocation>
</comment>
<dbReference type="SUPFAM" id="SSF47473">
    <property type="entry name" value="EF-hand"/>
    <property type="match status" value="1"/>
</dbReference>
<feature type="chain" id="PRO_5043452559" evidence="11">
    <location>
        <begin position="26"/>
        <end position="1265"/>
    </location>
</feature>
<evidence type="ECO:0000256" key="9">
    <source>
        <dbReference type="SAM" id="MobiDB-lite"/>
    </source>
</evidence>
<dbReference type="SUPFAM" id="SSF52540">
    <property type="entry name" value="P-loop containing nucleoside triphosphate hydrolases"/>
    <property type="match status" value="1"/>
</dbReference>
<dbReference type="Pfam" id="PF00005">
    <property type="entry name" value="ABC_tran"/>
    <property type="match status" value="1"/>
</dbReference>
<keyword evidence="3" id="KW-0813">Transport</keyword>
<dbReference type="PROSITE" id="PS00211">
    <property type="entry name" value="ABC_TRANSPORTER_1"/>
    <property type="match status" value="1"/>
</dbReference>
<evidence type="ECO:0000259" key="12">
    <source>
        <dbReference type="PROSITE" id="PS50222"/>
    </source>
</evidence>
<feature type="signal peptide" evidence="11">
    <location>
        <begin position="1"/>
        <end position="25"/>
    </location>
</feature>
<evidence type="ECO:0000256" key="8">
    <source>
        <dbReference type="ARBA" id="ARBA00023136"/>
    </source>
</evidence>
<evidence type="ECO:0000256" key="10">
    <source>
        <dbReference type="SAM" id="Phobius"/>
    </source>
</evidence>
<accession>A0AAW1P4T2</accession>
<proteinExistence type="inferred from homology"/>
<dbReference type="InterPro" id="IPR043926">
    <property type="entry name" value="ABCG_dom"/>
</dbReference>
<evidence type="ECO:0000259" key="13">
    <source>
        <dbReference type="PROSITE" id="PS50893"/>
    </source>
</evidence>
<feature type="transmembrane region" description="Helical" evidence="10">
    <location>
        <begin position="1036"/>
        <end position="1060"/>
    </location>
</feature>
<keyword evidence="7 10" id="KW-1133">Transmembrane helix</keyword>
<dbReference type="CDD" id="cd03213">
    <property type="entry name" value="ABCG_EPDR"/>
    <property type="match status" value="1"/>
</dbReference>
<sequence>MLMHTTVYAGAAQLLLAILCWQAWANQASGAEQSSETPACPGDPRTAPHVYPGCPCTPAEQPATGACPAGWQCSLLWPGAQRSAAQHVVAGQENATCVPCAFGQYCPEGTFQPSDEEELQQYVRRTFCRAGHYCPSPSEMYPCPSGSFCPSGSVTPTTCEYQQLMAVDPGTIIPAPQENVFERVHFEGDPLAGNFCPSESSTPQNACKQGYFCPNATTSILCPAGKFCKTWSRSPKDCPFLAMCPVGSGSADLSLGGFFAGMIILCTLWLAYLALNAYIRLQQEEDLRKQAAQEKLHRLVAPLLALHGPGNLSYKAFGTIRPKLNVRFENMGVRLRDGTVILDGVTGSFGHSKVVGILGTSGAGKTTFIHALMGRASFGVTTGDVWVNERNIPLSRLRRILGFVPQDDIVHEDLTVRENLAYSAWLRSPAYMRRKEKGDIVEDVLDVLSLRHVQHSVVGSVEKRGISGGQRKRVNIGLELVSKPSLMLMDEPTSGLDATAATDILTALKRMADLGMNIVTVIHQPRYSIFTLFHEVLLLGMAGRTVFLGPSRAALPYFQSLGFVLPPNENPADFCLDVISGCVPCRTDPDFKPEDLYAIWEDRGAEWRHADWPEEASTSQSAAGDDLEPDADPDQANRQARRQGLPMQQQQQRDQRQGAPSLLLMQQNQQQDQRQGAAAAVGDQEEGMQLSPEQLQLICEHFDKVDQDGTGCLTRDAVGVFLTQLGLQPSLFDVKHVMAELGASRSGTVSREAFIEFIRLGGRRPPDRRPGHQRQTSIELDADDGPLGPSGLALGSLGSLSQSPGPSAAQPQRDEWPQHRSGSGYGARPSDGQRRPPMLRSPFAAAAGQELPGFRPIHIRTTGLDSSSHGYPPGHSPMSITNTEFEACLSTSLLQQYGSGEAEVTSGEKPLGCGAACLHKLRAAGRWLCSARKKASRYRSIPGTRQQYVLLLRRAGLKWVRGWGYKFTDLLMFVGAALVVGASHGTAWTLERVRGNSVMAMMTLGVIAAASSLQVFGKDRLVFWRESASGLRTPAYFFSAITLHMIDVLAQPAIFMSLYYTLTLPEIAFVDYYTVSLLVVWYTTGLGYLLSVVMAPQNSMVAVVAVTLVFGGFLNGVEPKYRSLTQLMKHVFGISYGKFAVESIMVQEFQRYPHYMQPRVHIIMDDVGFCGLDAKENGAGSFDTREICKGYVAWDYMALILQGFVLRLMTYIALCCCNSTATRRGNGLMGRLPSGFWHTGEAEEPGELPSSSGCSIHAPLLGDNS</sequence>
<dbReference type="InterPro" id="IPR002048">
    <property type="entry name" value="EF_hand_dom"/>
</dbReference>
<dbReference type="PANTHER" id="PTHR48041:SF91">
    <property type="entry name" value="ABC TRANSPORTER G FAMILY MEMBER 28"/>
    <property type="match status" value="1"/>
</dbReference>
<dbReference type="InterPro" id="IPR003439">
    <property type="entry name" value="ABC_transporter-like_ATP-bd"/>
</dbReference>
<dbReference type="InterPro" id="IPR003593">
    <property type="entry name" value="AAA+_ATPase"/>
</dbReference>
<keyword evidence="6" id="KW-0067">ATP-binding</keyword>
<feature type="domain" description="ABC transporter" evidence="13">
    <location>
        <begin position="326"/>
        <end position="567"/>
    </location>
</feature>
<name>A0AAW1P4T2_9CHLO</name>
<feature type="transmembrane region" description="Helical" evidence="10">
    <location>
        <begin position="996"/>
        <end position="1016"/>
    </location>
</feature>
<feature type="compositionally biased region" description="Low complexity" evidence="9">
    <location>
        <begin position="666"/>
        <end position="682"/>
    </location>
</feature>
<dbReference type="GO" id="GO:0005509">
    <property type="term" value="F:calcium ion binding"/>
    <property type="evidence" value="ECO:0007669"/>
    <property type="project" value="InterPro"/>
</dbReference>
<dbReference type="PROSITE" id="PS50222">
    <property type="entry name" value="EF_HAND_2"/>
    <property type="match status" value="1"/>
</dbReference>
<keyword evidence="5" id="KW-0547">Nucleotide-binding</keyword>
<dbReference type="AlphaFoldDB" id="A0AAW1P4T2"/>
<evidence type="ECO:0000256" key="7">
    <source>
        <dbReference type="ARBA" id="ARBA00022989"/>
    </source>
</evidence>
<organism evidence="14 15">
    <name type="scientific">[Myrmecia] bisecta</name>
    <dbReference type="NCBI Taxonomy" id="41462"/>
    <lineage>
        <taxon>Eukaryota</taxon>
        <taxon>Viridiplantae</taxon>
        <taxon>Chlorophyta</taxon>
        <taxon>core chlorophytes</taxon>
        <taxon>Trebouxiophyceae</taxon>
        <taxon>Trebouxiales</taxon>
        <taxon>Trebouxiaceae</taxon>
        <taxon>Myrmecia</taxon>
    </lineage>
</organism>
<dbReference type="Pfam" id="PF19055">
    <property type="entry name" value="ABC2_membrane_7"/>
    <property type="match status" value="2"/>
</dbReference>
<gene>
    <name evidence="14" type="ORF">WJX72_004863</name>
</gene>
<dbReference type="InterPro" id="IPR011992">
    <property type="entry name" value="EF-hand-dom_pair"/>
</dbReference>
<feature type="compositionally biased region" description="Low complexity" evidence="9">
    <location>
        <begin position="642"/>
        <end position="652"/>
    </location>
</feature>
<dbReference type="InterPro" id="IPR050352">
    <property type="entry name" value="ABCG_transporters"/>
</dbReference>
<dbReference type="InterPro" id="IPR027417">
    <property type="entry name" value="P-loop_NTPase"/>
</dbReference>
<dbReference type="GO" id="GO:0016020">
    <property type="term" value="C:membrane"/>
    <property type="evidence" value="ECO:0007669"/>
    <property type="project" value="UniProtKB-SubCell"/>
</dbReference>
<dbReference type="SMART" id="SM00382">
    <property type="entry name" value="AAA"/>
    <property type="match status" value="1"/>
</dbReference>
<evidence type="ECO:0000256" key="2">
    <source>
        <dbReference type="ARBA" id="ARBA00005814"/>
    </source>
</evidence>
<feature type="transmembrane region" description="Helical" evidence="10">
    <location>
        <begin position="253"/>
        <end position="279"/>
    </location>
</feature>
<evidence type="ECO:0000256" key="1">
    <source>
        <dbReference type="ARBA" id="ARBA00004141"/>
    </source>
</evidence>
<comment type="caution">
    <text evidence="14">The sequence shown here is derived from an EMBL/GenBank/DDBJ whole genome shotgun (WGS) entry which is preliminary data.</text>
</comment>
<evidence type="ECO:0000313" key="15">
    <source>
        <dbReference type="Proteomes" id="UP001489004"/>
    </source>
</evidence>
<dbReference type="PROSITE" id="PS50893">
    <property type="entry name" value="ABC_TRANSPORTER_2"/>
    <property type="match status" value="1"/>
</dbReference>
<evidence type="ECO:0000256" key="11">
    <source>
        <dbReference type="SAM" id="SignalP"/>
    </source>
</evidence>